<feature type="non-terminal residue" evidence="2">
    <location>
        <position position="62"/>
    </location>
</feature>
<feature type="domain" description="Lipoyl-binding" evidence="1">
    <location>
        <begin position="31"/>
        <end position="60"/>
    </location>
</feature>
<protein>
    <recommendedName>
        <fullName evidence="1">Lipoyl-binding domain-containing protein</fullName>
    </recommendedName>
</protein>
<sequence>MTEEQLVAVQRGDLTIDITAVGNLAFACKEELTFEVSGTVGEVLVEVGDSVEEGQVLANLDD</sequence>
<proteinExistence type="predicted"/>
<accession>X1CL07</accession>
<dbReference type="SUPFAM" id="SSF51230">
    <property type="entry name" value="Single hybrid motif"/>
    <property type="match status" value="1"/>
</dbReference>
<dbReference type="AlphaFoldDB" id="X1CL07"/>
<name>X1CL07_9ZZZZ</name>
<organism evidence="2">
    <name type="scientific">marine sediment metagenome</name>
    <dbReference type="NCBI Taxonomy" id="412755"/>
    <lineage>
        <taxon>unclassified sequences</taxon>
        <taxon>metagenomes</taxon>
        <taxon>ecological metagenomes</taxon>
    </lineage>
</organism>
<dbReference type="Pfam" id="PF00364">
    <property type="entry name" value="Biotin_lipoyl"/>
    <property type="match status" value="1"/>
</dbReference>
<dbReference type="InterPro" id="IPR000089">
    <property type="entry name" value="Biotin_lipoyl"/>
</dbReference>
<gene>
    <name evidence="2" type="ORF">S01H4_64216</name>
</gene>
<dbReference type="InterPro" id="IPR011053">
    <property type="entry name" value="Single_hybrid_motif"/>
</dbReference>
<evidence type="ECO:0000313" key="2">
    <source>
        <dbReference type="EMBL" id="GAH08417.1"/>
    </source>
</evidence>
<dbReference type="Gene3D" id="2.40.50.100">
    <property type="match status" value="1"/>
</dbReference>
<dbReference type="EMBL" id="BART01038870">
    <property type="protein sequence ID" value="GAH08417.1"/>
    <property type="molecule type" value="Genomic_DNA"/>
</dbReference>
<reference evidence="2" key="1">
    <citation type="journal article" date="2014" name="Front. Microbiol.">
        <title>High frequency of phylogenetically diverse reductive dehalogenase-homologous genes in deep subseafloor sedimentary metagenomes.</title>
        <authorList>
            <person name="Kawai M."/>
            <person name="Futagami T."/>
            <person name="Toyoda A."/>
            <person name="Takaki Y."/>
            <person name="Nishi S."/>
            <person name="Hori S."/>
            <person name="Arai W."/>
            <person name="Tsubouchi T."/>
            <person name="Morono Y."/>
            <person name="Uchiyama I."/>
            <person name="Ito T."/>
            <person name="Fujiyama A."/>
            <person name="Inagaki F."/>
            <person name="Takami H."/>
        </authorList>
    </citation>
    <scope>NUCLEOTIDE SEQUENCE</scope>
    <source>
        <strain evidence="2">Expedition CK06-06</strain>
    </source>
</reference>
<evidence type="ECO:0000259" key="1">
    <source>
        <dbReference type="Pfam" id="PF00364"/>
    </source>
</evidence>
<comment type="caution">
    <text evidence="2">The sequence shown here is derived from an EMBL/GenBank/DDBJ whole genome shotgun (WGS) entry which is preliminary data.</text>
</comment>